<dbReference type="EMBL" id="JAAITS010000002">
    <property type="protein sequence ID" value="NSG84028.1"/>
    <property type="molecule type" value="Genomic_DNA"/>
</dbReference>
<feature type="chain" id="PRO_5045382509" description="Toxin A" evidence="2">
    <location>
        <begin position="27"/>
        <end position="341"/>
    </location>
</feature>
<feature type="signal peptide" evidence="2">
    <location>
        <begin position="1"/>
        <end position="26"/>
    </location>
</feature>
<keyword evidence="4" id="KW-1185">Reference proteome</keyword>
<accession>A0ABX2H3B4</accession>
<keyword evidence="2" id="KW-0732">Signal</keyword>
<evidence type="ECO:0000313" key="4">
    <source>
        <dbReference type="Proteomes" id="UP001644719"/>
    </source>
</evidence>
<sequence>MKKRGRVLILLITAALAIEPLQLVYAEPAVDNLTGTVSQETGAEIRDENESAQPEPKPGWVSVEKGYQWRQEDGSFLQQSGWVTIQGKKYYLQKGGIRYSGWQTFKQKKRYYLSNGVLASKRWVKDNGQFYYIRKNGTPVPAGRWLTVKGRKYYIGKKGYRVTGLKTIHNKKYYFNSKGVLIRNKISYKIKGKEYEINSDGVAIRVSSLKAECMRKAKKFVEKHTSPNMSNSQKFRICFNYLMGYTDFKPWINPTDAEFKTQTWPYQSAIYMFDNNLAGSCYGIASAVAACARVLGYEPYVIATTGDHGFVMIDGLYYDNMGPLFGASTHFAYSVRSKVKF</sequence>
<evidence type="ECO:0000256" key="2">
    <source>
        <dbReference type="SAM" id="SignalP"/>
    </source>
</evidence>
<proteinExistence type="predicted"/>
<organism evidence="3 4">
    <name type="scientific">Blautia faecis</name>
    <dbReference type="NCBI Taxonomy" id="871665"/>
    <lineage>
        <taxon>Bacteria</taxon>
        <taxon>Bacillati</taxon>
        <taxon>Bacillota</taxon>
        <taxon>Clostridia</taxon>
        <taxon>Lachnospirales</taxon>
        <taxon>Lachnospiraceae</taxon>
        <taxon>Blautia</taxon>
    </lineage>
</organism>
<dbReference type="SUPFAM" id="SSF69360">
    <property type="entry name" value="Cell wall binding repeat"/>
    <property type="match status" value="1"/>
</dbReference>
<name>A0ABX2H3B4_9FIRM</name>
<dbReference type="Pfam" id="PF01473">
    <property type="entry name" value="Choline_bind_1"/>
    <property type="match status" value="3"/>
</dbReference>
<keyword evidence="1" id="KW-0677">Repeat</keyword>
<reference evidence="3 4" key="1">
    <citation type="journal article" date="2020" name="Cell Host Microbe">
        <title>Functional and Genomic Variation between Human-Derived Isolates of Lachnospiraceae Reveals Inter- and Intra-Species Diversity.</title>
        <authorList>
            <person name="Sorbara M.T."/>
            <person name="Littmann E.R."/>
            <person name="Fontana E."/>
            <person name="Moody T.U."/>
            <person name="Kohout C.E."/>
            <person name="Gjonbalaj M."/>
            <person name="Eaton V."/>
            <person name="Seok R."/>
            <person name="Leiner I.M."/>
            <person name="Pamer E.G."/>
        </authorList>
    </citation>
    <scope>NUCLEOTIDE SEQUENCE [LARGE SCALE GENOMIC DNA]</scope>
    <source>
        <strain evidence="3 4">MSK.17.74</strain>
    </source>
</reference>
<dbReference type="InterPro" id="IPR018337">
    <property type="entry name" value="Cell_wall/Cho-bd_repeat"/>
</dbReference>
<comment type="caution">
    <text evidence="3">The sequence shown here is derived from an EMBL/GenBank/DDBJ whole genome shotgun (WGS) entry which is preliminary data.</text>
</comment>
<evidence type="ECO:0000313" key="3">
    <source>
        <dbReference type="EMBL" id="NSG84028.1"/>
    </source>
</evidence>
<dbReference type="Proteomes" id="UP001644719">
    <property type="component" value="Unassembled WGS sequence"/>
</dbReference>
<dbReference type="Gene3D" id="2.10.270.10">
    <property type="entry name" value="Cholin Binding"/>
    <property type="match status" value="2"/>
</dbReference>
<protein>
    <recommendedName>
        <fullName evidence="5">Toxin A</fullName>
    </recommendedName>
</protein>
<dbReference type="RefSeq" id="WP_173715558.1">
    <property type="nucleotide sequence ID" value="NZ_JAAINN010000001.1"/>
</dbReference>
<evidence type="ECO:0000256" key="1">
    <source>
        <dbReference type="ARBA" id="ARBA00022737"/>
    </source>
</evidence>
<evidence type="ECO:0008006" key="5">
    <source>
        <dbReference type="Google" id="ProtNLM"/>
    </source>
</evidence>
<gene>
    <name evidence="3" type="ORF">G5B17_00945</name>
</gene>